<dbReference type="PROSITE" id="PS50011">
    <property type="entry name" value="PROTEIN_KINASE_DOM"/>
    <property type="match status" value="1"/>
</dbReference>
<keyword evidence="2" id="KW-0723">Serine/threonine-protein kinase</keyword>
<evidence type="ECO:0000256" key="3">
    <source>
        <dbReference type="ARBA" id="ARBA00022679"/>
    </source>
</evidence>
<dbReference type="EMBL" id="KB007939">
    <property type="protein sequence ID" value="ELR18909.1"/>
    <property type="molecule type" value="Genomic_DNA"/>
</dbReference>
<evidence type="ECO:0000256" key="10">
    <source>
        <dbReference type="SAM" id="MobiDB-lite"/>
    </source>
</evidence>
<dbReference type="RefSeq" id="XP_004340973.1">
    <property type="nucleotide sequence ID" value="XM_004340925.1"/>
</dbReference>
<dbReference type="OMA" id="YLHRAHI"/>
<dbReference type="SUPFAM" id="SSF56112">
    <property type="entry name" value="Protein kinase-like (PK-like)"/>
    <property type="match status" value="1"/>
</dbReference>
<feature type="domain" description="Protein kinase" evidence="11">
    <location>
        <begin position="10"/>
        <end position="251"/>
    </location>
</feature>
<evidence type="ECO:0000256" key="9">
    <source>
        <dbReference type="PIRSR" id="PIRSR630616-3"/>
    </source>
</evidence>
<feature type="cross-link" description="Glycyl lysine isopeptide (Lys-Gly) (interchain with G-Cter in SUMO2)" evidence="9">
    <location>
        <position position="125"/>
    </location>
</feature>
<proteinExistence type="predicted"/>
<evidence type="ECO:0000256" key="2">
    <source>
        <dbReference type="ARBA" id="ARBA00022527"/>
    </source>
</evidence>
<sequence>MEPGGKIPGYVVTGKLGSGSDSEVYECVKKEDPMARKVAVKVIRKDQAPERLERSRKEAEMHEYFETEDSLYIALECAGGGDLFEVLYSHELNPSQTVLEEKIFTQTALAVSHMHKRGVCHRDLKPENIFLDSEWNVKVGDFGLSLRYLPDRKANDPVGSLIYASPEVLRRESYVGPELDVWALGILLYEMLCGTPPFVGETERDLCKAILAGEYSVPDFVSPGARSLISKMIKLKHYRITLDEVLSHPWVVEGMPTAVTVQRRSRKRRGSIMAASSEDSGSPHSRQAPKEGRKKRKEGSARKARNEEENRERANPKQEQAGVESEGRGASTTTADTSEVKVEVEVVPLGLVPSTPKDFMMISSSDLAAAQPRVLNDDEELATGGTESPVVSDLVPLVVPAESPTAGVTLAGKSTLLKQRDDDIAGTLSGDLEKLKLSLEFPTYSKLASVREHASVPVPPLRSFSSPVVQF</sequence>
<keyword evidence="3" id="KW-0808">Transferase</keyword>
<accession>L8H053</accession>
<evidence type="ECO:0000256" key="1">
    <source>
        <dbReference type="ARBA" id="ARBA00012513"/>
    </source>
</evidence>
<evidence type="ECO:0000256" key="4">
    <source>
        <dbReference type="ARBA" id="ARBA00022741"/>
    </source>
</evidence>
<feature type="binding site" evidence="8">
    <location>
        <position position="141"/>
    </location>
    <ligand>
        <name>ATP</name>
        <dbReference type="ChEBI" id="CHEBI:30616"/>
    </ligand>
</feature>
<dbReference type="EC" id="2.7.11.1" evidence="1"/>
<reference evidence="12 13" key="1">
    <citation type="journal article" date="2013" name="Genome Biol.">
        <title>Genome of Acanthamoeba castellanii highlights extensive lateral gene transfer and early evolution of tyrosine kinase signaling.</title>
        <authorList>
            <person name="Clarke M."/>
            <person name="Lohan A.J."/>
            <person name="Liu B."/>
            <person name="Lagkouvardos I."/>
            <person name="Roy S."/>
            <person name="Zafar N."/>
            <person name="Bertelli C."/>
            <person name="Schilde C."/>
            <person name="Kianianmomeni A."/>
            <person name="Burglin T.R."/>
            <person name="Frech C."/>
            <person name="Turcotte B."/>
            <person name="Kopec K.O."/>
            <person name="Synnott J.M."/>
            <person name="Choo C."/>
            <person name="Paponov I."/>
            <person name="Finkler A."/>
            <person name="Soon Heng Tan C."/>
            <person name="Hutchins A.P."/>
            <person name="Weinmeier T."/>
            <person name="Rattei T."/>
            <person name="Chu J.S."/>
            <person name="Gimenez G."/>
            <person name="Irimia M."/>
            <person name="Rigden D.J."/>
            <person name="Fitzpatrick D.A."/>
            <person name="Lorenzo-Morales J."/>
            <person name="Bateman A."/>
            <person name="Chiu C.H."/>
            <person name="Tang P."/>
            <person name="Hegemann P."/>
            <person name="Fromm H."/>
            <person name="Raoult D."/>
            <person name="Greub G."/>
            <person name="Miranda-Saavedra D."/>
            <person name="Chen N."/>
            <person name="Nash P."/>
            <person name="Ginger M.L."/>
            <person name="Horn M."/>
            <person name="Schaap P."/>
            <person name="Caler L."/>
            <person name="Loftus B."/>
        </authorList>
    </citation>
    <scope>NUCLEOTIDE SEQUENCE [LARGE SCALE GENOMIC DNA]</scope>
    <source>
        <strain evidence="12 13">Neff</strain>
    </source>
</reference>
<dbReference type="InterPro" id="IPR030616">
    <property type="entry name" value="Aur-like"/>
</dbReference>
<evidence type="ECO:0000313" key="12">
    <source>
        <dbReference type="EMBL" id="ELR18909.1"/>
    </source>
</evidence>
<evidence type="ECO:0000259" key="11">
    <source>
        <dbReference type="PROSITE" id="PS50011"/>
    </source>
</evidence>
<protein>
    <recommendedName>
        <fullName evidence="1">non-specific serine/threonine protein kinase</fullName>
        <ecNumber evidence="1">2.7.11.1</ecNumber>
    </recommendedName>
</protein>
<dbReference type="VEuPathDB" id="AmoebaDB:ACA1_232450"/>
<dbReference type="InterPro" id="IPR000719">
    <property type="entry name" value="Prot_kinase_dom"/>
</dbReference>
<evidence type="ECO:0000256" key="8">
    <source>
        <dbReference type="PIRSR" id="PIRSR630616-2"/>
    </source>
</evidence>
<dbReference type="AlphaFoldDB" id="L8H053"/>
<evidence type="ECO:0000256" key="7">
    <source>
        <dbReference type="PIRSR" id="PIRSR630616-1"/>
    </source>
</evidence>
<keyword evidence="13" id="KW-1185">Reference proteome</keyword>
<feature type="compositionally biased region" description="Basic and acidic residues" evidence="10">
    <location>
        <begin position="298"/>
        <end position="316"/>
    </location>
</feature>
<dbReference type="KEGG" id="acan:ACA1_232450"/>
<dbReference type="GO" id="GO:0005524">
    <property type="term" value="F:ATP binding"/>
    <property type="evidence" value="ECO:0007669"/>
    <property type="project" value="UniProtKB-KW"/>
</dbReference>
<evidence type="ECO:0000313" key="13">
    <source>
        <dbReference type="Proteomes" id="UP000011083"/>
    </source>
</evidence>
<dbReference type="OrthoDB" id="193931at2759"/>
<feature type="region of interest" description="Disordered" evidence="10">
    <location>
        <begin position="261"/>
        <end position="339"/>
    </location>
</feature>
<evidence type="ECO:0000256" key="5">
    <source>
        <dbReference type="ARBA" id="ARBA00022777"/>
    </source>
</evidence>
<dbReference type="PANTHER" id="PTHR24350">
    <property type="entry name" value="SERINE/THREONINE-PROTEIN KINASE IAL-RELATED"/>
    <property type="match status" value="1"/>
</dbReference>
<dbReference type="FunFam" id="1.10.510.10:FF:000571">
    <property type="entry name" value="Maternal embryonic leucine zipper kinase"/>
    <property type="match status" value="1"/>
</dbReference>
<dbReference type="GeneID" id="14919880"/>
<dbReference type="InterPro" id="IPR008271">
    <property type="entry name" value="Ser/Thr_kinase_AS"/>
</dbReference>
<feature type="binding site" evidence="8">
    <location>
        <begin position="127"/>
        <end position="128"/>
    </location>
    <ligand>
        <name>ATP</name>
        <dbReference type="ChEBI" id="CHEBI:30616"/>
    </ligand>
</feature>
<dbReference type="Proteomes" id="UP000011083">
    <property type="component" value="Unassembled WGS sequence"/>
</dbReference>
<keyword evidence="6 8" id="KW-0067">ATP-binding</keyword>
<keyword evidence="4 8" id="KW-0547">Nucleotide-binding</keyword>
<dbReference type="SMART" id="SM00220">
    <property type="entry name" value="S_TKc"/>
    <property type="match status" value="1"/>
</dbReference>
<dbReference type="STRING" id="1257118.L8H053"/>
<dbReference type="Pfam" id="PF00069">
    <property type="entry name" value="Pkinase"/>
    <property type="match status" value="1"/>
</dbReference>
<organism evidence="12 13">
    <name type="scientific">Acanthamoeba castellanii (strain ATCC 30010 / Neff)</name>
    <dbReference type="NCBI Taxonomy" id="1257118"/>
    <lineage>
        <taxon>Eukaryota</taxon>
        <taxon>Amoebozoa</taxon>
        <taxon>Discosea</taxon>
        <taxon>Longamoebia</taxon>
        <taxon>Centramoebida</taxon>
        <taxon>Acanthamoebidae</taxon>
        <taxon>Acanthamoeba</taxon>
    </lineage>
</organism>
<dbReference type="PROSITE" id="PS00108">
    <property type="entry name" value="PROTEIN_KINASE_ST"/>
    <property type="match status" value="1"/>
</dbReference>
<evidence type="ECO:0000256" key="6">
    <source>
        <dbReference type="ARBA" id="ARBA00022840"/>
    </source>
</evidence>
<dbReference type="InterPro" id="IPR011009">
    <property type="entry name" value="Kinase-like_dom_sf"/>
</dbReference>
<name>L8H053_ACACF</name>
<keyword evidence="5 12" id="KW-0418">Kinase</keyword>
<dbReference type="Gene3D" id="1.10.510.10">
    <property type="entry name" value="Transferase(Phosphotransferase) domain 1"/>
    <property type="match status" value="1"/>
</dbReference>
<gene>
    <name evidence="12" type="ORF">ACA1_232450</name>
</gene>
<feature type="active site" description="Proton acceptor" evidence="7">
    <location>
        <position position="123"/>
    </location>
</feature>
<feature type="binding site" evidence="8">
    <location>
        <begin position="76"/>
        <end position="78"/>
    </location>
    <ligand>
        <name>ATP</name>
        <dbReference type="ChEBI" id="CHEBI:30616"/>
    </ligand>
</feature>
<dbReference type="GO" id="GO:0004674">
    <property type="term" value="F:protein serine/threonine kinase activity"/>
    <property type="evidence" value="ECO:0007669"/>
    <property type="project" value="UniProtKB-KW"/>
</dbReference>